<proteinExistence type="predicted"/>
<dbReference type="EMBL" id="CP126208">
    <property type="protein sequence ID" value="WIA08296.1"/>
    <property type="molecule type" value="Genomic_DNA"/>
</dbReference>
<evidence type="ECO:0000313" key="2">
    <source>
        <dbReference type="Proteomes" id="UP001244341"/>
    </source>
</evidence>
<dbReference type="SUPFAM" id="SSF48371">
    <property type="entry name" value="ARM repeat"/>
    <property type="match status" value="1"/>
</dbReference>
<gene>
    <name evidence="1" type="ORF">OEZ85_007739</name>
</gene>
<organism evidence="1 2">
    <name type="scientific">Tetradesmus obliquus</name>
    <name type="common">Green alga</name>
    <name type="synonym">Acutodesmus obliquus</name>
    <dbReference type="NCBI Taxonomy" id="3088"/>
    <lineage>
        <taxon>Eukaryota</taxon>
        <taxon>Viridiplantae</taxon>
        <taxon>Chlorophyta</taxon>
        <taxon>core chlorophytes</taxon>
        <taxon>Chlorophyceae</taxon>
        <taxon>CS clade</taxon>
        <taxon>Sphaeropleales</taxon>
        <taxon>Scenedesmaceae</taxon>
        <taxon>Tetradesmus</taxon>
    </lineage>
</organism>
<dbReference type="InterPro" id="IPR016024">
    <property type="entry name" value="ARM-type_fold"/>
</dbReference>
<evidence type="ECO:0000313" key="1">
    <source>
        <dbReference type="EMBL" id="WIA08296.1"/>
    </source>
</evidence>
<sequence>MDVHELEQAVVELNAASTAAPEEFEAAWSSLLDFIAPHEEEPGLLAEALLNESGILQASRQSYERQRKQASSTRQKVLRWLLDLLPQLQPGQLAQFVPAVFQAARYHVLNEENATPRVYALELLSLLLQLVQEGQLQQALLPEPPAALAPLLQRIFLSSEARKSKQLRAALLGTLGQILQLPSFPASVPASSRRAAAAGSQAAAGGGRLQGVEPLSRHWLLEMCKGELQGPDGRLAAAEAHEGAIEGMTAALALMEPGEAASELEAMLAVVLALLQELAAAVQSGSRSHMQYGRYKAALHCLQRLGPRFVAAGLLTQPIRQAAQQQQQQQVAAAVLLERLLEVTASNVNKDMRNAAEAAMSVTAAMVAEELLASRSPHGAAVLASIVGSCSAHLAGIGPAGSSGNSSSSSSSSSGGGGGGGWMRGAVEVLGKLCPAVAAYQGAQVQHHNRLFSAKRQCTEAQWHATSRRWQHPADALTDDTAELHAAGGSLGWVFSLQHDVWRLLAKNACGGAAWAAASR</sequence>
<dbReference type="Proteomes" id="UP001244341">
    <property type="component" value="Chromosome 1b"/>
</dbReference>
<keyword evidence="2" id="KW-1185">Reference proteome</keyword>
<reference evidence="1 2" key="1">
    <citation type="submission" date="2023-05" db="EMBL/GenBank/DDBJ databases">
        <title>A 100% complete, gapless, phased diploid assembly of the Scenedesmus obliquus UTEX 3031 genome.</title>
        <authorList>
            <person name="Biondi T.C."/>
            <person name="Hanschen E.R."/>
            <person name="Kwon T."/>
            <person name="Eng W."/>
            <person name="Kruse C.P.S."/>
            <person name="Koehler S.I."/>
            <person name="Kunde Y."/>
            <person name="Gleasner C.D."/>
            <person name="You Mak K.T."/>
            <person name="Polle J."/>
            <person name="Hovde B.T."/>
            <person name="Starkenburg S.R."/>
        </authorList>
    </citation>
    <scope>NUCLEOTIDE SEQUENCE [LARGE SCALE GENOMIC DNA]</scope>
    <source>
        <strain evidence="1 2">DOE0152z</strain>
    </source>
</reference>
<name>A0ABY8TKD9_TETOB</name>
<accession>A0ABY8TKD9</accession>
<protein>
    <submittedName>
        <fullName evidence="1">Uncharacterized protein</fullName>
    </submittedName>
</protein>